<dbReference type="AlphaFoldDB" id="A0AAV8T5N6"/>
<accession>A0AAV8T5N6</accession>
<dbReference type="Proteomes" id="UP001159364">
    <property type="component" value="Linkage Group LG06"/>
</dbReference>
<evidence type="ECO:0000313" key="2">
    <source>
        <dbReference type="Proteomes" id="UP001159364"/>
    </source>
</evidence>
<evidence type="ECO:0000313" key="1">
    <source>
        <dbReference type="EMBL" id="KAJ8761686.1"/>
    </source>
</evidence>
<name>A0AAV8T5N6_9ROSI</name>
<organism evidence="1 2">
    <name type="scientific">Erythroxylum novogranatense</name>
    <dbReference type="NCBI Taxonomy" id="1862640"/>
    <lineage>
        <taxon>Eukaryota</taxon>
        <taxon>Viridiplantae</taxon>
        <taxon>Streptophyta</taxon>
        <taxon>Embryophyta</taxon>
        <taxon>Tracheophyta</taxon>
        <taxon>Spermatophyta</taxon>
        <taxon>Magnoliopsida</taxon>
        <taxon>eudicotyledons</taxon>
        <taxon>Gunneridae</taxon>
        <taxon>Pentapetalae</taxon>
        <taxon>rosids</taxon>
        <taxon>fabids</taxon>
        <taxon>Malpighiales</taxon>
        <taxon>Erythroxylaceae</taxon>
        <taxon>Erythroxylum</taxon>
    </lineage>
</organism>
<comment type="caution">
    <text evidence="1">The sequence shown here is derived from an EMBL/GenBank/DDBJ whole genome shotgun (WGS) entry which is preliminary data.</text>
</comment>
<reference evidence="1 2" key="1">
    <citation type="submission" date="2021-09" db="EMBL/GenBank/DDBJ databases">
        <title>Genomic insights and catalytic innovation underlie evolution of tropane alkaloids biosynthesis.</title>
        <authorList>
            <person name="Wang Y.-J."/>
            <person name="Tian T."/>
            <person name="Huang J.-P."/>
            <person name="Huang S.-X."/>
        </authorList>
    </citation>
    <scope>NUCLEOTIDE SEQUENCE [LARGE SCALE GENOMIC DNA]</scope>
    <source>
        <strain evidence="1">KIB-2018</strain>
        <tissue evidence="1">Leaf</tissue>
    </source>
</reference>
<evidence type="ECO:0008006" key="3">
    <source>
        <dbReference type="Google" id="ProtNLM"/>
    </source>
</evidence>
<gene>
    <name evidence="1" type="ORF">K2173_004462</name>
</gene>
<proteinExistence type="predicted"/>
<sequence>MEEVRGAVFSLDPDSSPVSHLVFVDDLVVFTRGNRGSIRNLFAVFGDFATASSQKANLQKIISRFAQQQQVRWITQFTRVSRATPPMRMADEIVHCRGKYYSDQTWEHRRHWRSWSGVALSVEQNGLGFRDFSLTASANALVRRWLVKVDAFMRARTRVIIHDGSCSLLYDNWGAQGSLVDFFDLGDVEDLRYLSV</sequence>
<dbReference type="EMBL" id="JAIWQS010000006">
    <property type="protein sequence ID" value="KAJ8761686.1"/>
    <property type="molecule type" value="Genomic_DNA"/>
</dbReference>
<keyword evidence="2" id="KW-1185">Reference proteome</keyword>
<protein>
    <recommendedName>
        <fullName evidence="3">Reverse transcriptase</fullName>
    </recommendedName>
</protein>